<dbReference type="GeneID" id="27687221"/>
<protein>
    <recommendedName>
        <fullName evidence="1">F-box domain-containing protein</fullName>
    </recommendedName>
</protein>
<dbReference type="VEuPathDB" id="FungiDB:SPPG_03728"/>
<dbReference type="AlphaFoldDB" id="A0A0L0HGM2"/>
<accession>A0A0L0HGM2</accession>
<proteinExistence type="predicted"/>
<dbReference type="OMA" id="CAYSESV"/>
<dbReference type="RefSeq" id="XP_016608640.1">
    <property type="nucleotide sequence ID" value="XM_016751978.1"/>
</dbReference>
<dbReference type="InParanoid" id="A0A0L0HGM2"/>
<evidence type="ECO:0000313" key="3">
    <source>
        <dbReference type="Proteomes" id="UP000053201"/>
    </source>
</evidence>
<dbReference type="CDD" id="cd09917">
    <property type="entry name" value="F-box_SF"/>
    <property type="match status" value="1"/>
</dbReference>
<dbReference type="InterPro" id="IPR001810">
    <property type="entry name" value="F-box_dom"/>
</dbReference>
<reference evidence="2 3" key="1">
    <citation type="submission" date="2009-08" db="EMBL/GenBank/DDBJ databases">
        <title>The Genome Sequence of Spizellomyces punctatus strain DAOM BR117.</title>
        <authorList>
            <consortium name="The Broad Institute Genome Sequencing Platform"/>
            <person name="Russ C."/>
            <person name="Cuomo C."/>
            <person name="Shea T."/>
            <person name="Young S.K."/>
            <person name="Zeng Q."/>
            <person name="Koehrsen M."/>
            <person name="Haas B."/>
            <person name="Borodovsky M."/>
            <person name="Guigo R."/>
            <person name="Alvarado L."/>
            <person name="Berlin A."/>
            <person name="Bochicchio J."/>
            <person name="Borenstein D."/>
            <person name="Chapman S."/>
            <person name="Chen Z."/>
            <person name="Engels R."/>
            <person name="Freedman E."/>
            <person name="Gellesch M."/>
            <person name="Goldberg J."/>
            <person name="Griggs A."/>
            <person name="Gujja S."/>
            <person name="Heiman D."/>
            <person name="Hepburn T."/>
            <person name="Howarth C."/>
            <person name="Jen D."/>
            <person name="Larson L."/>
            <person name="Lewis B."/>
            <person name="Mehta T."/>
            <person name="Park D."/>
            <person name="Pearson M."/>
            <person name="Roberts A."/>
            <person name="Saif S."/>
            <person name="Shenoy N."/>
            <person name="Sisk P."/>
            <person name="Stolte C."/>
            <person name="Sykes S."/>
            <person name="Thomson T."/>
            <person name="Walk T."/>
            <person name="White J."/>
            <person name="Yandava C."/>
            <person name="Burger G."/>
            <person name="Gray M.W."/>
            <person name="Holland P.W.H."/>
            <person name="King N."/>
            <person name="Lang F.B.F."/>
            <person name="Roger A.J."/>
            <person name="Ruiz-Trillo I."/>
            <person name="Lander E."/>
            <person name="Nusbaum C."/>
        </authorList>
    </citation>
    <scope>NUCLEOTIDE SEQUENCE [LARGE SCALE GENOMIC DNA]</scope>
    <source>
        <strain evidence="2 3">DAOM BR117</strain>
    </source>
</reference>
<organism evidence="2 3">
    <name type="scientific">Spizellomyces punctatus (strain DAOM BR117)</name>
    <dbReference type="NCBI Taxonomy" id="645134"/>
    <lineage>
        <taxon>Eukaryota</taxon>
        <taxon>Fungi</taxon>
        <taxon>Fungi incertae sedis</taxon>
        <taxon>Chytridiomycota</taxon>
        <taxon>Chytridiomycota incertae sedis</taxon>
        <taxon>Chytridiomycetes</taxon>
        <taxon>Spizellomycetales</taxon>
        <taxon>Spizellomycetaceae</taxon>
        <taxon>Spizellomyces</taxon>
    </lineage>
</organism>
<dbReference type="OrthoDB" id="2217005at2759"/>
<dbReference type="InterPro" id="IPR036047">
    <property type="entry name" value="F-box-like_dom_sf"/>
</dbReference>
<name>A0A0L0HGM2_SPIPD</name>
<sequence length="321" mass="36599">MVDLSPDLWLHILSYLPLKALPRLLVLSKSFSELFHPSLFYALKRSGSHIKIVSSDTTLLLRPFAFSIADNVISFIPARQYRLHSPIKVVLEGWETDGEEKETGGDDRVLALEMFHVAYREELERIYYLEGEECVGEVDMVVLYDRDEEGVVVREVRVTPGWIYMGLGGRKTQVQRSIHPNRMKALVEVAHQKGLTSFNVRAEPVLRYLVSGMSLSKAVSTLVEGNGLWDRRSKLEQACKGRGIDASILWKYGLAKRFMAKKTRLDEGELEETIRKMVAVEKSFNVMFSREADGEVERKESRSRWWWPFRAGPPTFGGGSS</sequence>
<gene>
    <name evidence="2" type="ORF">SPPG_03728</name>
</gene>
<dbReference type="Proteomes" id="UP000053201">
    <property type="component" value="Unassembled WGS sequence"/>
</dbReference>
<evidence type="ECO:0000313" key="2">
    <source>
        <dbReference type="EMBL" id="KND00601.1"/>
    </source>
</evidence>
<dbReference type="EMBL" id="KQ257455">
    <property type="protein sequence ID" value="KND00601.1"/>
    <property type="molecule type" value="Genomic_DNA"/>
</dbReference>
<dbReference type="SUPFAM" id="SSF81383">
    <property type="entry name" value="F-box domain"/>
    <property type="match status" value="1"/>
</dbReference>
<feature type="domain" description="F-box" evidence="1">
    <location>
        <begin position="3"/>
        <end position="36"/>
    </location>
</feature>
<keyword evidence="3" id="KW-1185">Reference proteome</keyword>
<dbReference type="Pfam" id="PF00646">
    <property type="entry name" value="F-box"/>
    <property type="match status" value="1"/>
</dbReference>
<evidence type="ECO:0000259" key="1">
    <source>
        <dbReference type="Pfam" id="PF00646"/>
    </source>
</evidence>